<name>A0ABT8DLV3_9BURK</name>
<dbReference type="EMBL" id="JAUHHC010000001">
    <property type="protein sequence ID" value="MDN3919391.1"/>
    <property type="molecule type" value="Genomic_DNA"/>
</dbReference>
<dbReference type="InterPro" id="IPR050251">
    <property type="entry name" value="HpcH-HpaI_aldolase"/>
</dbReference>
<evidence type="ECO:0000256" key="1">
    <source>
        <dbReference type="ARBA" id="ARBA00005568"/>
    </source>
</evidence>
<dbReference type="Proteomes" id="UP001228044">
    <property type="component" value="Unassembled WGS sequence"/>
</dbReference>
<keyword evidence="3 5" id="KW-0456">Lyase</keyword>
<proteinExistence type="inferred from homology"/>
<dbReference type="Gene3D" id="3.20.20.60">
    <property type="entry name" value="Phosphoenolpyruvate-binding domains"/>
    <property type="match status" value="1"/>
</dbReference>
<reference evidence="5 6" key="1">
    <citation type="submission" date="2023-06" db="EMBL/GenBank/DDBJ databases">
        <title>Pelomonas sp. PFR6 16S ribosomal RNA gene Genome sequencing and assembly.</title>
        <authorList>
            <person name="Woo H."/>
        </authorList>
    </citation>
    <scope>NUCLEOTIDE SEQUENCE [LARGE SCALE GENOMIC DNA]</scope>
    <source>
        <strain evidence="5 6">PFR6</strain>
    </source>
</reference>
<dbReference type="PANTHER" id="PTHR30502:SF0">
    <property type="entry name" value="PHOSPHOENOLPYRUVATE CARBOXYLASE FAMILY PROTEIN"/>
    <property type="match status" value="1"/>
</dbReference>
<dbReference type="InterPro" id="IPR015813">
    <property type="entry name" value="Pyrv/PenolPyrv_kinase-like_dom"/>
</dbReference>
<keyword evidence="2" id="KW-0479">Metal-binding</keyword>
<organism evidence="5 6">
    <name type="scientific">Roseateles violae</name>
    <dbReference type="NCBI Taxonomy" id="3058042"/>
    <lineage>
        <taxon>Bacteria</taxon>
        <taxon>Pseudomonadati</taxon>
        <taxon>Pseudomonadota</taxon>
        <taxon>Betaproteobacteria</taxon>
        <taxon>Burkholderiales</taxon>
        <taxon>Sphaerotilaceae</taxon>
        <taxon>Roseateles</taxon>
    </lineage>
</organism>
<feature type="domain" description="HpcH/HpaI aldolase/citrate lyase" evidence="4">
    <location>
        <begin position="20"/>
        <end position="238"/>
    </location>
</feature>
<dbReference type="RefSeq" id="WP_290357695.1">
    <property type="nucleotide sequence ID" value="NZ_JAUHHC010000001.1"/>
</dbReference>
<dbReference type="PANTHER" id="PTHR30502">
    <property type="entry name" value="2-KETO-3-DEOXY-L-RHAMNONATE ALDOLASE"/>
    <property type="match status" value="1"/>
</dbReference>
<evidence type="ECO:0000256" key="3">
    <source>
        <dbReference type="ARBA" id="ARBA00023239"/>
    </source>
</evidence>
<dbReference type="InterPro" id="IPR005000">
    <property type="entry name" value="Aldolase/citrate-lyase_domain"/>
</dbReference>
<keyword evidence="6" id="KW-1185">Reference proteome</keyword>
<dbReference type="Pfam" id="PF03328">
    <property type="entry name" value="HpcH_HpaI"/>
    <property type="match status" value="1"/>
</dbReference>
<sequence length="257" mass="27037">MKNNHLLEIFRQRKTAVAGWMSIDSAYAAELVGCSGFDSVVVDCQHGMAGHAQMVAMLQALSHTPAVPLVRVSQNSLAEINRALDAGAYGIICPLVNSAAEAQAFGRACRYPLGGVEGDRSFGPARGLLVGGADYPQHANEQILALAMIETLSGLDAVEAIAAVPQIDGLFIGPSDLGIALGLGPGANHEHPVLANAIRRIQEAARAAGKVTCIWCSTAEMARAMRAQGMDLVVPGHDAIWLKAEIARRLAVLRSQD</sequence>
<dbReference type="SUPFAM" id="SSF51621">
    <property type="entry name" value="Phosphoenolpyruvate/pyruvate domain"/>
    <property type="match status" value="1"/>
</dbReference>
<protein>
    <submittedName>
        <fullName evidence="5">Aldolase/citrate lyase family protein</fullName>
    </submittedName>
</protein>
<dbReference type="InterPro" id="IPR040442">
    <property type="entry name" value="Pyrv_kinase-like_dom_sf"/>
</dbReference>
<dbReference type="GO" id="GO:0016829">
    <property type="term" value="F:lyase activity"/>
    <property type="evidence" value="ECO:0007669"/>
    <property type="project" value="UniProtKB-KW"/>
</dbReference>
<comment type="similarity">
    <text evidence="1">Belongs to the HpcH/HpaI aldolase family.</text>
</comment>
<comment type="caution">
    <text evidence="5">The sequence shown here is derived from an EMBL/GenBank/DDBJ whole genome shotgun (WGS) entry which is preliminary data.</text>
</comment>
<evidence type="ECO:0000259" key="4">
    <source>
        <dbReference type="Pfam" id="PF03328"/>
    </source>
</evidence>
<gene>
    <name evidence="5" type="ORF">QWJ38_03755</name>
</gene>
<evidence type="ECO:0000313" key="5">
    <source>
        <dbReference type="EMBL" id="MDN3919391.1"/>
    </source>
</evidence>
<evidence type="ECO:0000256" key="2">
    <source>
        <dbReference type="ARBA" id="ARBA00022723"/>
    </source>
</evidence>
<accession>A0ABT8DLV3</accession>
<evidence type="ECO:0000313" key="6">
    <source>
        <dbReference type="Proteomes" id="UP001228044"/>
    </source>
</evidence>